<sequence length="136" mass="15219">MAEARICSRLSKTWSGVCLNSGNCDRQCRNLEGAVHGACHRKGWGFACFCYPISEFEIGSSSEAPSEDESRSSETPALSSSAWNCNHGEYALRLAREHAYCRMEEESEIRAERTCEMVLIVVTVVVQLLFLQHLLL</sequence>
<evidence type="ECO:0000259" key="7">
    <source>
        <dbReference type="SMART" id="SM00505"/>
    </source>
</evidence>
<evidence type="ECO:0000313" key="8">
    <source>
        <dbReference type="EMBL" id="KAL2458459.1"/>
    </source>
</evidence>
<evidence type="ECO:0000256" key="4">
    <source>
        <dbReference type="ARBA" id="ARBA00023157"/>
    </source>
</evidence>
<evidence type="ECO:0000256" key="6">
    <source>
        <dbReference type="SAM" id="Phobius"/>
    </source>
</evidence>
<keyword evidence="3" id="KW-0732">Signal</keyword>
<dbReference type="GO" id="GO:0005576">
    <property type="term" value="C:extracellular region"/>
    <property type="evidence" value="ECO:0007669"/>
    <property type="project" value="UniProtKB-SubCell"/>
</dbReference>
<evidence type="ECO:0000313" key="9">
    <source>
        <dbReference type="Proteomes" id="UP001604277"/>
    </source>
</evidence>
<dbReference type="InterPro" id="IPR036574">
    <property type="entry name" value="Scorpion_toxin-like_sf"/>
</dbReference>
<keyword evidence="2" id="KW-0964">Secreted</keyword>
<dbReference type="Gene3D" id="3.30.30.10">
    <property type="entry name" value="Knottin, scorpion toxin-like"/>
    <property type="match status" value="1"/>
</dbReference>
<dbReference type="Proteomes" id="UP001604277">
    <property type="component" value="Unassembled WGS sequence"/>
</dbReference>
<reference evidence="9" key="1">
    <citation type="submission" date="2024-07" db="EMBL/GenBank/DDBJ databases">
        <title>Two chromosome-level genome assemblies of Korean endemic species Abeliophyllum distichum and Forsythia ovata (Oleaceae).</title>
        <authorList>
            <person name="Jang H."/>
        </authorList>
    </citation>
    <scope>NUCLEOTIDE SEQUENCE [LARGE SCALE GENOMIC DNA]</scope>
</reference>
<dbReference type="AlphaFoldDB" id="A0ABD1P454"/>
<keyword evidence="6" id="KW-0812">Transmembrane</keyword>
<keyword evidence="6" id="KW-1133">Transmembrane helix</keyword>
<accession>A0ABD1P454</accession>
<organism evidence="8 9">
    <name type="scientific">Forsythia ovata</name>
    <dbReference type="NCBI Taxonomy" id="205694"/>
    <lineage>
        <taxon>Eukaryota</taxon>
        <taxon>Viridiplantae</taxon>
        <taxon>Streptophyta</taxon>
        <taxon>Embryophyta</taxon>
        <taxon>Tracheophyta</taxon>
        <taxon>Spermatophyta</taxon>
        <taxon>Magnoliopsida</taxon>
        <taxon>eudicotyledons</taxon>
        <taxon>Gunneridae</taxon>
        <taxon>Pentapetalae</taxon>
        <taxon>asterids</taxon>
        <taxon>lamiids</taxon>
        <taxon>Lamiales</taxon>
        <taxon>Oleaceae</taxon>
        <taxon>Forsythieae</taxon>
        <taxon>Forsythia</taxon>
    </lineage>
</organism>
<gene>
    <name evidence="8" type="ORF">Fot_55729</name>
</gene>
<dbReference type="PROSITE" id="PS00940">
    <property type="entry name" value="GAMMA_THIONIN"/>
    <property type="match status" value="1"/>
</dbReference>
<feature type="domain" description="Knottins-like" evidence="7">
    <location>
        <begin position="6"/>
        <end position="52"/>
    </location>
</feature>
<feature type="region of interest" description="Disordered" evidence="5">
    <location>
        <begin position="60"/>
        <end position="81"/>
    </location>
</feature>
<dbReference type="Pfam" id="PF00304">
    <property type="entry name" value="Gamma-thionin"/>
    <property type="match status" value="1"/>
</dbReference>
<dbReference type="CDD" id="cd00107">
    <property type="entry name" value="Knot1"/>
    <property type="match status" value="1"/>
</dbReference>
<dbReference type="PANTHER" id="PTHR33147:SF46">
    <property type="entry name" value="DEFENSIN-LIKE PROTEIN 19"/>
    <property type="match status" value="1"/>
</dbReference>
<evidence type="ECO:0000256" key="3">
    <source>
        <dbReference type="ARBA" id="ARBA00022729"/>
    </source>
</evidence>
<dbReference type="SUPFAM" id="SSF57095">
    <property type="entry name" value="Scorpion toxin-like"/>
    <property type="match status" value="1"/>
</dbReference>
<keyword evidence="4" id="KW-1015">Disulfide bond</keyword>
<comment type="caution">
    <text evidence="8">The sequence shown here is derived from an EMBL/GenBank/DDBJ whole genome shotgun (WGS) entry which is preliminary data.</text>
</comment>
<dbReference type="PANTHER" id="PTHR33147">
    <property type="entry name" value="DEFENSIN-LIKE PROTEIN 1"/>
    <property type="match status" value="1"/>
</dbReference>
<dbReference type="SMART" id="SM00505">
    <property type="entry name" value="Knot1"/>
    <property type="match status" value="1"/>
</dbReference>
<dbReference type="InterPro" id="IPR008176">
    <property type="entry name" value="Defensin_plant"/>
</dbReference>
<keyword evidence="9" id="KW-1185">Reference proteome</keyword>
<evidence type="ECO:0000256" key="2">
    <source>
        <dbReference type="ARBA" id="ARBA00022525"/>
    </source>
</evidence>
<feature type="transmembrane region" description="Helical" evidence="6">
    <location>
        <begin position="117"/>
        <end position="135"/>
    </location>
</feature>
<protein>
    <submittedName>
        <fullName evidence="8">Defensin-like protein 1</fullName>
    </submittedName>
</protein>
<keyword evidence="6" id="KW-0472">Membrane</keyword>
<dbReference type="InterPro" id="IPR003614">
    <property type="entry name" value="Knottins"/>
</dbReference>
<evidence type="ECO:0000256" key="1">
    <source>
        <dbReference type="ARBA" id="ARBA00004613"/>
    </source>
</evidence>
<proteinExistence type="predicted"/>
<comment type="subcellular location">
    <subcellularLocation>
        <location evidence="1">Secreted</location>
    </subcellularLocation>
</comment>
<dbReference type="EMBL" id="JBFOLJ010000029">
    <property type="protein sequence ID" value="KAL2458459.1"/>
    <property type="molecule type" value="Genomic_DNA"/>
</dbReference>
<name>A0ABD1P454_9LAMI</name>
<evidence type="ECO:0000256" key="5">
    <source>
        <dbReference type="SAM" id="MobiDB-lite"/>
    </source>
</evidence>